<gene>
    <name evidence="7" type="primary">Necator_chrV.g20489</name>
    <name evidence="7" type="ORF">RB195_015696</name>
</gene>
<evidence type="ECO:0000256" key="2">
    <source>
        <dbReference type="ARBA" id="ARBA00006285"/>
    </source>
</evidence>
<feature type="domain" description="Glycoside hydrolase family 20 catalytic" evidence="6">
    <location>
        <begin position="202"/>
        <end position="427"/>
    </location>
</feature>
<evidence type="ECO:0000256" key="3">
    <source>
        <dbReference type="ARBA" id="ARBA00012663"/>
    </source>
</evidence>
<evidence type="ECO:0000259" key="6">
    <source>
        <dbReference type="Pfam" id="PF00728"/>
    </source>
</evidence>
<reference evidence="7 8" key="1">
    <citation type="submission" date="2023-08" db="EMBL/GenBank/DDBJ databases">
        <title>A Necator americanus chromosomal reference genome.</title>
        <authorList>
            <person name="Ilik V."/>
            <person name="Petrzelkova K.J."/>
            <person name="Pardy F."/>
            <person name="Fuh T."/>
            <person name="Niatou-Singa F.S."/>
            <person name="Gouil Q."/>
            <person name="Baker L."/>
            <person name="Ritchie M.E."/>
            <person name="Jex A.R."/>
            <person name="Gazzola D."/>
            <person name="Li H."/>
            <person name="Toshio Fujiwara R."/>
            <person name="Zhan B."/>
            <person name="Aroian R.V."/>
            <person name="Pafco B."/>
            <person name="Schwarz E.M."/>
        </authorList>
    </citation>
    <scope>NUCLEOTIDE SEQUENCE [LARGE SCALE GENOMIC DNA]</scope>
    <source>
        <strain evidence="7 8">Aroian</strain>
        <tissue evidence="7">Whole animal</tissue>
    </source>
</reference>
<dbReference type="Proteomes" id="UP001303046">
    <property type="component" value="Unassembled WGS sequence"/>
</dbReference>
<dbReference type="EMBL" id="JAVFWL010000005">
    <property type="protein sequence ID" value="KAK6758037.1"/>
    <property type="molecule type" value="Genomic_DNA"/>
</dbReference>
<evidence type="ECO:0000256" key="1">
    <source>
        <dbReference type="ARBA" id="ARBA00001231"/>
    </source>
</evidence>
<evidence type="ECO:0000313" key="8">
    <source>
        <dbReference type="Proteomes" id="UP001303046"/>
    </source>
</evidence>
<protein>
    <recommendedName>
        <fullName evidence="3">beta-N-acetylhexosaminidase</fullName>
        <ecNumber evidence="3">3.2.1.52</ecNumber>
    </recommendedName>
</protein>
<dbReference type="Pfam" id="PF00728">
    <property type="entry name" value="Glyco_hydro_20"/>
    <property type="match status" value="1"/>
</dbReference>
<dbReference type="PANTHER" id="PTHR21040:SF4">
    <property type="entry name" value="BETA-N-ACETYLHEXOSAMINIDASE"/>
    <property type="match status" value="1"/>
</dbReference>
<keyword evidence="5" id="KW-1133">Transmembrane helix</keyword>
<dbReference type="SUPFAM" id="SSF51445">
    <property type="entry name" value="(Trans)glycosidases"/>
    <property type="match status" value="1"/>
</dbReference>
<dbReference type="InterPro" id="IPR038901">
    <property type="entry name" value="HEXDC-like"/>
</dbReference>
<dbReference type="EC" id="3.2.1.52" evidence="3"/>
<dbReference type="CDD" id="cd06565">
    <property type="entry name" value="GH20_GcnA-like"/>
    <property type="match status" value="1"/>
</dbReference>
<keyword evidence="5" id="KW-0472">Membrane</keyword>
<comment type="similarity">
    <text evidence="2">Belongs to the glycosyl hydrolase 20 family.</text>
</comment>
<proteinExistence type="inferred from homology"/>
<accession>A0ABR1E5S3</accession>
<keyword evidence="5" id="KW-0812">Transmembrane</keyword>
<dbReference type="PANTHER" id="PTHR21040">
    <property type="entry name" value="BCDNA.GH04120"/>
    <property type="match status" value="1"/>
</dbReference>
<comment type="caution">
    <text evidence="7">The sequence shown here is derived from an EMBL/GenBank/DDBJ whole genome shotgun (WGS) entry which is preliminary data.</text>
</comment>
<comment type="catalytic activity">
    <reaction evidence="1">
        <text>Hydrolysis of terminal non-reducing N-acetyl-D-hexosamine residues in N-acetyl-beta-D-hexosaminides.</text>
        <dbReference type="EC" id="3.2.1.52"/>
    </reaction>
</comment>
<feature type="transmembrane region" description="Helical" evidence="5">
    <location>
        <begin position="43"/>
        <end position="60"/>
    </location>
</feature>
<keyword evidence="8" id="KW-1185">Reference proteome</keyword>
<evidence type="ECO:0000256" key="5">
    <source>
        <dbReference type="SAM" id="Phobius"/>
    </source>
</evidence>
<name>A0ABR1E5S3_NECAM</name>
<evidence type="ECO:0000256" key="4">
    <source>
        <dbReference type="ARBA" id="ARBA00022801"/>
    </source>
</evidence>
<organism evidence="7 8">
    <name type="scientific">Necator americanus</name>
    <name type="common">Human hookworm</name>
    <dbReference type="NCBI Taxonomy" id="51031"/>
    <lineage>
        <taxon>Eukaryota</taxon>
        <taxon>Metazoa</taxon>
        <taxon>Ecdysozoa</taxon>
        <taxon>Nematoda</taxon>
        <taxon>Chromadorea</taxon>
        <taxon>Rhabditida</taxon>
        <taxon>Rhabditina</taxon>
        <taxon>Rhabditomorpha</taxon>
        <taxon>Strongyloidea</taxon>
        <taxon>Ancylostomatidae</taxon>
        <taxon>Bunostominae</taxon>
        <taxon>Necator</taxon>
    </lineage>
</organism>
<dbReference type="InterPro" id="IPR015883">
    <property type="entry name" value="Glyco_hydro_20_cat"/>
</dbReference>
<sequence length="633" mass="72110">MIGDGMLTLSLALAGVLRASPPYVAMITLRYLRRRGLGIAWKAFLGCTVIFITLQIANSFPRMSIRERKASAHVIPHSDAQVEQKNHELVRDNNDPLHGSHRNGAFISQFTDVMKSNFLHHAKIEGNVQEVAPTKPPTIQARSSRENEFYENIIVHFDLKGAPPRVPYFLDLLDLVARSGATGVLLEWEDMFPWSGQLEVARNADAYSLNDIRTILSKAKSLNLDIIPLVQTFGHLEWFLKLEKFRKYRENDAYPQVLCLGDPEGVSIVKDALKQVINVHKEFGIKYFHIGADEAFEFGVCEKSQEWISAQGSSANKQLLALTHLKDIAEYVKELTGTATVLSWHDMLKDFDVHMISDLGLGAIIEPVIWDYSEQIVTMPDAAFSTISTNFPIVWASSAFKGANFPAAKYIDIRHYETNNRAWIQTKIEQEKKFVKFHGIIITGWQRYDHMAAICEILPMGTPSMVLNVQIAVLGRAGDHHLTRDRAARVLGCSQFHVGGLDLVSNKCNFTGFNVYALFQGTARQTISYIEAELERNHHIMGWLSPYNMKNNFTQNWYLNQIQFFIASQQAQMTSIEYGLRRELSLLFFNNTVDEFLYLTVSPIVERLKKYMDEIQRLSQLRTYPRRPFRISA</sequence>
<dbReference type="InterPro" id="IPR017853">
    <property type="entry name" value="GH"/>
</dbReference>
<evidence type="ECO:0000313" key="7">
    <source>
        <dbReference type="EMBL" id="KAK6758037.1"/>
    </source>
</evidence>
<dbReference type="Gene3D" id="3.20.20.80">
    <property type="entry name" value="Glycosidases"/>
    <property type="match status" value="1"/>
</dbReference>
<keyword evidence="4" id="KW-0378">Hydrolase</keyword>